<evidence type="ECO:0000256" key="2">
    <source>
        <dbReference type="ARBA" id="ARBA00022730"/>
    </source>
</evidence>
<dbReference type="Pfam" id="PF01649">
    <property type="entry name" value="Ribosomal_S20p"/>
    <property type="match status" value="1"/>
</dbReference>
<dbReference type="EMBL" id="BART01009317">
    <property type="protein sequence ID" value="GAG66456.1"/>
    <property type="molecule type" value="Genomic_DNA"/>
</dbReference>
<dbReference type="GO" id="GO:0005829">
    <property type="term" value="C:cytosol"/>
    <property type="evidence" value="ECO:0007669"/>
    <property type="project" value="TreeGrafter"/>
</dbReference>
<evidence type="ECO:0000256" key="5">
    <source>
        <dbReference type="ARBA" id="ARBA00023274"/>
    </source>
</evidence>
<sequence length="66" mass="7301">VQSELKTVLKKIDGLISSNKADEAKELIQMVMSKLDKAVSKGVIHKKKASRKKSRLAKKLIKLKAA</sequence>
<name>X1B3B6_9ZZZZ</name>
<evidence type="ECO:0008006" key="7">
    <source>
        <dbReference type="Google" id="ProtNLM"/>
    </source>
</evidence>
<dbReference type="NCBIfam" id="TIGR00029">
    <property type="entry name" value="S20"/>
    <property type="match status" value="1"/>
</dbReference>
<feature type="non-terminal residue" evidence="6">
    <location>
        <position position="1"/>
    </location>
</feature>
<evidence type="ECO:0000256" key="1">
    <source>
        <dbReference type="ARBA" id="ARBA00007634"/>
    </source>
</evidence>
<accession>X1B3B6</accession>
<dbReference type="GO" id="GO:0015935">
    <property type="term" value="C:small ribosomal subunit"/>
    <property type="evidence" value="ECO:0007669"/>
    <property type="project" value="TreeGrafter"/>
</dbReference>
<dbReference type="AlphaFoldDB" id="X1B3B6"/>
<keyword evidence="3" id="KW-0694">RNA-binding</keyword>
<dbReference type="GO" id="GO:0003735">
    <property type="term" value="F:structural constituent of ribosome"/>
    <property type="evidence" value="ECO:0007669"/>
    <property type="project" value="InterPro"/>
</dbReference>
<reference evidence="6" key="1">
    <citation type="journal article" date="2014" name="Front. Microbiol.">
        <title>High frequency of phylogenetically diverse reductive dehalogenase-homologous genes in deep subseafloor sedimentary metagenomes.</title>
        <authorList>
            <person name="Kawai M."/>
            <person name="Futagami T."/>
            <person name="Toyoda A."/>
            <person name="Takaki Y."/>
            <person name="Nishi S."/>
            <person name="Hori S."/>
            <person name="Arai W."/>
            <person name="Tsubouchi T."/>
            <person name="Morono Y."/>
            <person name="Uchiyama I."/>
            <person name="Ito T."/>
            <person name="Fujiyama A."/>
            <person name="Inagaki F."/>
            <person name="Takami H."/>
        </authorList>
    </citation>
    <scope>NUCLEOTIDE SEQUENCE</scope>
    <source>
        <strain evidence="6">Expedition CK06-06</strain>
    </source>
</reference>
<keyword evidence="2" id="KW-0699">rRNA-binding</keyword>
<protein>
    <recommendedName>
        <fullName evidence="7">30S ribosomal protein S20</fullName>
    </recommendedName>
</protein>
<evidence type="ECO:0000313" key="6">
    <source>
        <dbReference type="EMBL" id="GAG66456.1"/>
    </source>
</evidence>
<dbReference type="GO" id="GO:0070181">
    <property type="term" value="F:small ribosomal subunit rRNA binding"/>
    <property type="evidence" value="ECO:0007669"/>
    <property type="project" value="TreeGrafter"/>
</dbReference>
<dbReference type="PANTHER" id="PTHR33398:SF1">
    <property type="entry name" value="SMALL RIBOSOMAL SUBUNIT PROTEIN BS20C"/>
    <property type="match status" value="1"/>
</dbReference>
<dbReference type="Gene3D" id="1.20.58.110">
    <property type="entry name" value="Ribosomal protein S20"/>
    <property type="match status" value="1"/>
</dbReference>
<dbReference type="InterPro" id="IPR036510">
    <property type="entry name" value="Ribosomal_bS20_sf"/>
</dbReference>
<comment type="similarity">
    <text evidence="1">Belongs to the bacterial ribosomal protein bS20 family.</text>
</comment>
<dbReference type="SUPFAM" id="SSF46992">
    <property type="entry name" value="Ribosomal protein S20"/>
    <property type="match status" value="1"/>
</dbReference>
<dbReference type="PANTHER" id="PTHR33398">
    <property type="entry name" value="30S RIBOSOMAL PROTEIN S20"/>
    <property type="match status" value="1"/>
</dbReference>
<evidence type="ECO:0000256" key="4">
    <source>
        <dbReference type="ARBA" id="ARBA00022980"/>
    </source>
</evidence>
<gene>
    <name evidence="6" type="ORF">S01H4_20681</name>
</gene>
<keyword evidence="4" id="KW-0689">Ribosomal protein</keyword>
<proteinExistence type="inferred from homology"/>
<evidence type="ECO:0000256" key="3">
    <source>
        <dbReference type="ARBA" id="ARBA00022884"/>
    </source>
</evidence>
<keyword evidence="5" id="KW-0687">Ribonucleoprotein</keyword>
<dbReference type="InterPro" id="IPR002583">
    <property type="entry name" value="Ribosomal_bS20"/>
</dbReference>
<dbReference type="GO" id="GO:0006412">
    <property type="term" value="P:translation"/>
    <property type="evidence" value="ECO:0007669"/>
    <property type="project" value="InterPro"/>
</dbReference>
<organism evidence="6">
    <name type="scientific">marine sediment metagenome</name>
    <dbReference type="NCBI Taxonomy" id="412755"/>
    <lineage>
        <taxon>unclassified sequences</taxon>
        <taxon>metagenomes</taxon>
        <taxon>ecological metagenomes</taxon>
    </lineage>
</organism>
<comment type="caution">
    <text evidence="6">The sequence shown here is derived from an EMBL/GenBank/DDBJ whole genome shotgun (WGS) entry which is preliminary data.</text>
</comment>